<comment type="catalytic activity">
    <reaction evidence="7 10">
        <text>6-phospho-D-gluconate + NADP(+) = D-ribulose 5-phosphate + CO2 + NADPH</text>
        <dbReference type="Rhea" id="RHEA:10116"/>
        <dbReference type="ChEBI" id="CHEBI:16526"/>
        <dbReference type="ChEBI" id="CHEBI:57783"/>
        <dbReference type="ChEBI" id="CHEBI:58121"/>
        <dbReference type="ChEBI" id="CHEBI:58349"/>
        <dbReference type="ChEBI" id="CHEBI:58759"/>
        <dbReference type="EC" id="1.1.1.44"/>
    </reaction>
</comment>
<dbReference type="InterPro" id="IPR013328">
    <property type="entry name" value="6PGD_dom2"/>
</dbReference>
<dbReference type="InterPro" id="IPR006114">
    <property type="entry name" value="6PGDH_C"/>
</dbReference>
<dbReference type="InterPro" id="IPR006115">
    <property type="entry name" value="6PGDH_NADP-bd"/>
</dbReference>
<evidence type="ECO:0000256" key="2">
    <source>
        <dbReference type="ARBA" id="ARBA00011738"/>
    </source>
</evidence>
<dbReference type="EC" id="1.1.1.44" evidence="7 10"/>
<evidence type="ECO:0000259" key="11">
    <source>
        <dbReference type="SMART" id="SM01350"/>
    </source>
</evidence>
<evidence type="ECO:0000256" key="8">
    <source>
        <dbReference type="PIRSR" id="PIRSR000109-1"/>
    </source>
</evidence>
<feature type="active site" description="Proton acceptor" evidence="8">
    <location>
        <position position="184"/>
    </location>
</feature>
<evidence type="ECO:0000313" key="13">
    <source>
        <dbReference type="Proteomes" id="UP000184207"/>
    </source>
</evidence>
<gene>
    <name evidence="12" type="ORF">SAMN02745226_00078</name>
</gene>
<evidence type="ECO:0000256" key="1">
    <source>
        <dbReference type="ARBA" id="ARBA00008419"/>
    </source>
</evidence>
<dbReference type="AlphaFoldDB" id="A0A1M7RS63"/>
<name>A0A1M7RS63_FERGO</name>
<accession>A0A1M7RS63</accession>
<dbReference type="GO" id="GO:0006098">
    <property type="term" value="P:pentose-phosphate shunt"/>
    <property type="evidence" value="ECO:0007669"/>
    <property type="project" value="UniProtKB-UniPathway"/>
</dbReference>
<keyword evidence="5 10" id="KW-0311">Gluconate utilization</keyword>
<feature type="binding site" evidence="9">
    <location>
        <position position="448"/>
    </location>
    <ligand>
        <name>substrate</name>
        <note>ligand shared between dimeric partners</note>
    </ligand>
</feature>
<dbReference type="Gene3D" id="3.40.50.720">
    <property type="entry name" value="NAD(P)-binding Rossmann-like Domain"/>
    <property type="match status" value="1"/>
</dbReference>
<feature type="active site" description="Proton donor" evidence="8">
    <location>
        <position position="191"/>
    </location>
</feature>
<comment type="pathway">
    <text evidence="7 10">Carbohydrate degradation; pentose phosphate pathway; D-ribulose 5-phosphate from D-glucose 6-phosphate (oxidative stage): step 3/3.</text>
</comment>
<dbReference type="SUPFAM" id="SSF51735">
    <property type="entry name" value="NAD(P)-binding Rossmann-fold domains"/>
    <property type="match status" value="1"/>
</dbReference>
<comment type="similarity">
    <text evidence="1 7 10">Belongs to the 6-phosphogluconate dehydrogenase family.</text>
</comment>
<proteinExistence type="inferred from homology"/>
<dbReference type="UniPathway" id="UPA00115">
    <property type="reaction ID" value="UER00410"/>
</dbReference>
<feature type="binding site" description="in other chain" evidence="9">
    <location>
        <position position="289"/>
    </location>
    <ligand>
        <name>substrate</name>
        <note>ligand shared between dimeric partners</note>
    </ligand>
</feature>
<dbReference type="InterPro" id="IPR006183">
    <property type="entry name" value="Pgluconate_DH"/>
</dbReference>
<dbReference type="GO" id="GO:0050661">
    <property type="term" value="F:NADP binding"/>
    <property type="evidence" value="ECO:0007669"/>
    <property type="project" value="InterPro"/>
</dbReference>
<feature type="domain" description="6-phosphogluconate dehydrogenase C-terminal" evidence="11">
    <location>
        <begin position="180"/>
        <end position="465"/>
    </location>
</feature>
<dbReference type="EMBL" id="FRDJ01000001">
    <property type="protein sequence ID" value="SHN48962.1"/>
    <property type="molecule type" value="Genomic_DNA"/>
</dbReference>
<feature type="binding site" description="in other chain" evidence="9">
    <location>
        <position position="262"/>
    </location>
    <ligand>
        <name>substrate</name>
        <note>ligand shared between dimeric partners</note>
    </ligand>
</feature>
<reference evidence="13" key="1">
    <citation type="submission" date="2016-12" db="EMBL/GenBank/DDBJ databases">
        <authorList>
            <person name="Varghese N."/>
            <person name="Submissions S."/>
        </authorList>
    </citation>
    <scope>NUCLEOTIDE SEQUENCE [LARGE SCALE GENOMIC DNA]</scope>
    <source>
        <strain evidence="13">DSM 13020</strain>
    </source>
</reference>
<dbReference type="OrthoDB" id="9804542at2"/>
<dbReference type="STRING" id="1121883.SAMN02745226_00078"/>
<dbReference type="SMART" id="SM01350">
    <property type="entry name" value="6PGD"/>
    <property type="match status" value="1"/>
</dbReference>
<evidence type="ECO:0000256" key="3">
    <source>
        <dbReference type="ARBA" id="ARBA00022857"/>
    </source>
</evidence>
<evidence type="ECO:0000256" key="5">
    <source>
        <dbReference type="ARBA" id="ARBA00023064"/>
    </source>
</evidence>
<dbReference type="PIRSF" id="PIRSF000109">
    <property type="entry name" value="6PGD"/>
    <property type="match status" value="1"/>
</dbReference>
<feature type="binding site" description="in other chain" evidence="9">
    <location>
        <begin position="130"/>
        <end position="132"/>
    </location>
    <ligand>
        <name>substrate</name>
        <note>ligand shared between dimeric partners</note>
    </ligand>
</feature>
<feature type="binding site" description="in other chain" evidence="9">
    <location>
        <position position="192"/>
    </location>
    <ligand>
        <name>substrate</name>
        <note>ligand shared between dimeric partners</note>
    </ligand>
</feature>
<keyword evidence="3 7" id="KW-0521">NADP</keyword>
<dbReference type="InterPro" id="IPR008927">
    <property type="entry name" value="6-PGluconate_DH-like_C_sf"/>
</dbReference>
<evidence type="ECO:0000256" key="10">
    <source>
        <dbReference type="RuleBase" id="RU000485"/>
    </source>
</evidence>
<dbReference type="NCBIfam" id="NF006765">
    <property type="entry name" value="PRK09287.1"/>
    <property type="match status" value="1"/>
</dbReference>
<keyword evidence="4 7" id="KW-0560">Oxidoreductase</keyword>
<protein>
    <recommendedName>
        <fullName evidence="7 10">6-phosphogluconate dehydrogenase, decarboxylating</fullName>
        <ecNumber evidence="7 10">1.1.1.44</ecNumber>
    </recommendedName>
</protein>
<evidence type="ECO:0000256" key="6">
    <source>
        <dbReference type="ARBA" id="ARBA00023126"/>
    </source>
</evidence>
<dbReference type="SUPFAM" id="SSF48179">
    <property type="entry name" value="6-phosphogluconate dehydrogenase C-terminal domain-like"/>
    <property type="match status" value="1"/>
</dbReference>
<dbReference type="Proteomes" id="UP000184207">
    <property type="component" value="Unassembled WGS sequence"/>
</dbReference>
<evidence type="ECO:0000256" key="9">
    <source>
        <dbReference type="PIRSR" id="PIRSR000109-2"/>
    </source>
</evidence>
<dbReference type="InterPro" id="IPR006113">
    <property type="entry name" value="6PGDH_Gnd/GntZ"/>
</dbReference>
<dbReference type="NCBIfam" id="TIGR00873">
    <property type="entry name" value="gnd"/>
    <property type="match status" value="1"/>
</dbReference>
<keyword evidence="6 7" id="KW-0570">Pentose shunt</keyword>
<dbReference type="Pfam" id="PF00393">
    <property type="entry name" value="6PGD"/>
    <property type="match status" value="1"/>
</dbReference>
<dbReference type="RefSeq" id="WP_072757195.1">
    <property type="nucleotide sequence ID" value="NZ_FRDJ01000001.1"/>
</dbReference>
<dbReference type="Pfam" id="PF03446">
    <property type="entry name" value="NAD_binding_2"/>
    <property type="match status" value="1"/>
</dbReference>
<evidence type="ECO:0000256" key="4">
    <source>
        <dbReference type="ARBA" id="ARBA00023002"/>
    </source>
</evidence>
<dbReference type="Gene3D" id="1.20.5.320">
    <property type="entry name" value="6-Phosphogluconate Dehydrogenase, domain 3"/>
    <property type="match status" value="1"/>
</dbReference>
<comment type="subunit">
    <text evidence="2 7">Homodimer.</text>
</comment>
<dbReference type="InterPro" id="IPR036291">
    <property type="entry name" value="NAD(P)-bd_dom_sf"/>
</dbReference>
<sequence>MGKLSRLGIFGLGTMGRNLALNFADNGVQISVFNREIEVVDELLKTISDTGKVSGFKNVSDFVFSLDKPRIVILLITAGKPVDEAIEQLLPYLEPGDIIVDSGNSYYKDTERRYEYLKSQGLRFVGLGISGGSEGARKGPALMPGGDFSAYKDLEDSLKLVAAKSHYGPCVEYMGNRSVGHFVKMVHNGIEYAIIGAISEVFYVMRNLMRMTHEEIADVFEEWNKKDFDSFLLRTASAVLKQVDEKTGKPYVDVILDLAEQKGTGLWFTQTALEIGVPAMSISASVNSRIISTYKELRRSVAEKRETISSSKVIESFETLRDALFFSSLIAHAEGLWLLTKASQIFNYGTDLEKVLKVWRKGSILESSLIDSILKHNLNFSNCLIEDGDFRAVLEKLLPSTMALSNLCRGAAIPIPVINSSIDFYLSVTSENLPANLVQGIRDWFGYHGFYRVDQPGTVFHFVKPESQSD</sequence>
<feature type="binding site" description="in other chain" evidence="9">
    <location>
        <position position="104"/>
    </location>
    <ligand>
        <name>substrate</name>
        <note>ligand shared between dimeric partners</note>
    </ligand>
</feature>
<dbReference type="PRINTS" id="PR00076">
    <property type="entry name" value="6PGDHDRGNASE"/>
</dbReference>
<dbReference type="InterPro" id="IPR006184">
    <property type="entry name" value="6PGdom_BS"/>
</dbReference>
<organism evidence="12 13">
    <name type="scientific">Fervidobacterium gondwanense DSM 13020</name>
    <dbReference type="NCBI Taxonomy" id="1121883"/>
    <lineage>
        <taxon>Bacteria</taxon>
        <taxon>Thermotogati</taxon>
        <taxon>Thermotogota</taxon>
        <taxon>Thermotogae</taxon>
        <taxon>Thermotogales</taxon>
        <taxon>Fervidobacteriaceae</taxon>
        <taxon>Fervidobacterium</taxon>
    </lineage>
</organism>
<dbReference type="GO" id="GO:0004616">
    <property type="term" value="F:phosphogluconate dehydrogenase (decarboxylating) activity"/>
    <property type="evidence" value="ECO:0007669"/>
    <property type="project" value="UniProtKB-EC"/>
</dbReference>
<dbReference type="FunFam" id="1.10.1040.10:FF:000032">
    <property type="entry name" value="6-phosphogluconate dehydrogenase, decarboxylating"/>
    <property type="match status" value="1"/>
</dbReference>
<feature type="binding site" description="in other chain" evidence="9">
    <location>
        <begin position="187"/>
        <end position="188"/>
    </location>
    <ligand>
        <name>substrate</name>
        <note>ligand shared between dimeric partners</note>
    </ligand>
</feature>
<dbReference type="PANTHER" id="PTHR11811">
    <property type="entry name" value="6-PHOSPHOGLUCONATE DEHYDROGENASE"/>
    <property type="match status" value="1"/>
</dbReference>
<evidence type="ECO:0000256" key="7">
    <source>
        <dbReference type="PIRNR" id="PIRNR000109"/>
    </source>
</evidence>
<evidence type="ECO:0000313" key="12">
    <source>
        <dbReference type="EMBL" id="SHN48962.1"/>
    </source>
</evidence>
<keyword evidence="13" id="KW-1185">Reference proteome</keyword>
<dbReference type="PROSITE" id="PS00461">
    <property type="entry name" value="6PGD"/>
    <property type="match status" value="1"/>
</dbReference>
<feature type="binding site" evidence="9">
    <location>
        <position position="442"/>
    </location>
    <ligand>
        <name>substrate</name>
        <note>ligand shared between dimeric partners</note>
    </ligand>
</feature>
<dbReference type="Gene3D" id="1.10.1040.10">
    <property type="entry name" value="N-(1-d-carboxylethyl)-l-norvaline Dehydrogenase, domain 2"/>
    <property type="match status" value="1"/>
</dbReference>
<comment type="function">
    <text evidence="7">Catalyzes the oxidative decarboxylation of 6-phosphogluconate to ribulose 5-phosphate and CO(2), with concomitant reduction of NADP to NADPH.</text>
</comment>
<dbReference type="GO" id="GO:0019521">
    <property type="term" value="P:D-gluconate metabolic process"/>
    <property type="evidence" value="ECO:0007669"/>
    <property type="project" value="UniProtKB-KW"/>
</dbReference>